<dbReference type="EMBL" id="JXTI01000039">
    <property type="protein sequence ID" value="KWX14247.1"/>
    <property type="molecule type" value="Genomic_DNA"/>
</dbReference>
<dbReference type="Proteomes" id="UP000070089">
    <property type="component" value="Unassembled WGS sequence"/>
</dbReference>
<evidence type="ECO:0000313" key="1">
    <source>
        <dbReference type="EMBL" id="KWX14247.1"/>
    </source>
</evidence>
<dbReference type="OrthoDB" id="10248568at2759"/>
<name>A0A132NW00_GIAIN</name>
<accession>A0A132NW00</accession>
<organism evidence="1 2">
    <name type="scientific">Giardia duodenalis assemblage B</name>
    <dbReference type="NCBI Taxonomy" id="1394984"/>
    <lineage>
        <taxon>Eukaryota</taxon>
        <taxon>Metamonada</taxon>
        <taxon>Diplomonadida</taxon>
        <taxon>Hexamitidae</taxon>
        <taxon>Giardiinae</taxon>
        <taxon>Giardia</taxon>
    </lineage>
</organism>
<reference evidence="1 2" key="1">
    <citation type="journal article" date="2015" name="Mol. Biochem. Parasitol.">
        <title>Identification of polymorphic genes for use in assemblage B genotyping assays through comparative genomics of multiple assemblage B Giardia duodenalis isolates.</title>
        <authorList>
            <person name="Wielinga C."/>
            <person name="Thompson R.C."/>
            <person name="Monis P."/>
            <person name="Ryan U."/>
        </authorList>
    </citation>
    <scope>NUCLEOTIDE SEQUENCE [LARGE SCALE GENOMIC DNA]</scope>
    <source>
        <strain evidence="1 2">BAH15c1</strain>
    </source>
</reference>
<sequence length="233" mass="26858">MGLGSISWFYKEPQSTTVRLFDIFAQGRDYITRSDIRRALAGLKLTPTSDEVSTIYREVEELSSMTHPEVSEKLVYPMFEEMRHAPPFTPLYSCTLNILAEYMKYNCAYIHRGYVTEDSIETALLKESKSPDFIDNVKRNLLQLSFNVQFKLVSVRELYCFMKQIIPNNWRQYICESILENVPISTIVESLCEVGFNENTVIETVRLIASEGMVSAFPAFLEKTSQAVVHIYQ</sequence>
<dbReference type="VEuPathDB" id="GiardiaDB:QR46_1747"/>
<evidence type="ECO:0000313" key="2">
    <source>
        <dbReference type="Proteomes" id="UP000070089"/>
    </source>
</evidence>
<dbReference type="AlphaFoldDB" id="A0A132NW00"/>
<gene>
    <name evidence="1" type="ORF">QR46_1747</name>
</gene>
<protein>
    <submittedName>
        <fullName evidence="1">Uncharacterized protein</fullName>
    </submittedName>
</protein>
<proteinExistence type="predicted"/>
<comment type="caution">
    <text evidence="1">The sequence shown here is derived from an EMBL/GenBank/DDBJ whole genome shotgun (WGS) entry which is preliminary data.</text>
</comment>